<evidence type="ECO:0000313" key="2">
    <source>
        <dbReference type="Proteomes" id="UP000663880"/>
    </source>
</evidence>
<protein>
    <submittedName>
        <fullName evidence="1">Uncharacterized protein</fullName>
    </submittedName>
</protein>
<evidence type="ECO:0000313" key="1">
    <source>
        <dbReference type="EMBL" id="CAF4753160.1"/>
    </source>
</evidence>
<dbReference type="Proteomes" id="UP000663880">
    <property type="component" value="Unassembled WGS sequence"/>
</dbReference>
<dbReference type="EMBL" id="CAJOBZ010000001">
    <property type="protein sequence ID" value="CAF4753160.1"/>
    <property type="molecule type" value="Genomic_DNA"/>
</dbReference>
<keyword evidence="2" id="KW-1185">Reference proteome</keyword>
<gene>
    <name evidence="1" type="ORF">PMACD_LOCUS822</name>
</gene>
<comment type="caution">
    <text evidence="1">The sequence shown here is derived from an EMBL/GenBank/DDBJ whole genome shotgun (WGS) entry which is preliminary data.</text>
</comment>
<reference evidence="1" key="1">
    <citation type="submission" date="2021-02" db="EMBL/GenBank/DDBJ databases">
        <authorList>
            <person name="Steward A R."/>
        </authorList>
    </citation>
    <scope>NUCLEOTIDE SEQUENCE</scope>
</reference>
<sequence>MWMWKRCPHNGIELAAIGQELAAILWGGSIGPKNPNTRWLSYLNCKAASFRSESVSNFHITKKSPACPKGSYLLRGGDRRF</sequence>
<dbReference type="AlphaFoldDB" id="A0A821LND5"/>
<proteinExistence type="predicted"/>
<name>A0A821LND5_9NEOP</name>
<accession>A0A821LND5</accession>
<organism evidence="1 2">
    <name type="scientific">Pieris macdunnoughi</name>
    <dbReference type="NCBI Taxonomy" id="345717"/>
    <lineage>
        <taxon>Eukaryota</taxon>
        <taxon>Metazoa</taxon>
        <taxon>Ecdysozoa</taxon>
        <taxon>Arthropoda</taxon>
        <taxon>Hexapoda</taxon>
        <taxon>Insecta</taxon>
        <taxon>Pterygota</taxon>
        <taxon>Neoptera</taxon>
        <taxon>Endopterygota</taxon>
        <taxon>Lepidoptera</taxon>
        <taxon>Glossata</taxon>
        <taxon>Ditrysia</taxon>
        <taxon>Papilionoidea</taxon>
        <taxon>Pieridae</taxon>
        <taxon>Pierinae</taxon>
        <taxon>Pieris</taxon>
    </lineage>
</organism>